<dbReference type="SFLD" id="SFLDS00019">
    <property type="entry name" value="Glutathione_Transferase_(cytos"/>
    <property type="match status" value="1"/>
</dbReference>
<dbReference type="FunFam" id="1.20.1050.10:FF:000017">
    <property type="entry name" value="Maleylacetoacetate isomerase"/>
    <property type="match status" value="1"/>
</dbReference>
<sequence length="216" mass="24931">MIKLYDYFRSSASFRVRIALNLKGIAYDLHHVHLVKEGGQQLQSLYANINPQKLVPSLESDDGLLTQSLAIIEFLDEQYPEPALLPQDAILRAHVRAFAQHIACEIHPLNNLRVLRYLVHSLNITEEQKISWYHHWLREGFNGLEALLSQNQPQRFCFGDSPTLADLCLVPQIYNALRFEFDMSAYPRLNQVNEQCLKLDAFQKALPENHPRALDK</sequence>
<gene>
    <name evidence="4" type="primary">nagL</name>
    <name evidence="4" type="ORF">HT99x_00807</name>
</gene>
<dbReference type="InterPro" id="IPR036282">
    <property type="entry name" value="Glutathione-S-Trfase_C_sf"/>
</dbReference>
<dbReference type="CDD" id="cd03191">
    <property type="entry name" value="GST_C_Zeta"/>
    <property type="match status" value="1"/>
</dbReference>
<dbReference type="InterPro" id="IPR034333">
    <property type="entry name" value="GST_Zeta_N"/>
</dbReference>
<protein>
    <submittedName>
        <fullName evidence="4">Maleylpyruvate isomerase</fullName>
        <ecNumber evidence="4">5.2.1.4</ecNumber>
    </submittedName>
</protein>
<dbReference type="GO" id="GO:0050077">
    <property type="term" value="F:maleylpyruvate isomerase activity"/>
    <property type="evidence" value="ECO:0007669"/>
    <property type="project" value="UniProtKB-EC"/>
</dbReference>
<dbReference type="InterPro" id="IPR036249">
    <property type="entry name" value="Thioredoxin-like_sf"/>
</dbReference>
<dbReference type="Gene3D" id="1.20.1050.10">
    <property type="match status" value="1"/>
</dbReference>
<evidence type="ECO:0000259" key="3">
    <source>
        <dbReference type="PROSITE" id="PS50405"/>
    </source>
</evidence>
<evidence type="ECO:0000256" key="1">
    <source>
        <dbReference type="ARBA" id="ARBA00010007"/>
    </source>
</evidence>
<dbReference type="PROSITE" id="PS50405">
    <property type="entry name" value="GST_CTER"/>
    <property type="match status" value="1"/>
</dbReference>
<keyword evidence="4" id="KW-0670">Pyruvate</keyword>
<dbReference type="NCBIfam" id="TIGR01262">
    <property type="entry name" value="maiA"/>
    <property type="match status" value="1"/>
</dbReference>
<dbReference type="GO" id="GO:0016034">
    <property type="term" value="F:maleylacetoacetate isomerase activity"/>
    <property type="evidence" value="ECO:0007669"/>
    <property type="project" value="TreeGrafter"/>
</dbReference>
<name>A0A0Q9Z040_9GAMM</name>
<dbReference type="InterPro" id="IPR005955">
    <property type="entry name" value="GST_Zeta"/>
</dbReference>
<dbReference type="CDD" id="cd03042">
    <property type="entry name" value="GST_N_Zeta"/>
    <property type="match status" value="1"/>
</dbReference>
<dbReference type="InterPro" id="IPR010987">
    <property type="entry name" value="Glutathione-S-Trfase_C-like"/>
</dbReference>
<feature type="domain" description="GST C-terminal" evidence="3">
    <location>
        <begin position="88"/>
        <end position="216"/>
    </location>
</feature>
<accession>A0A0Q9Z040</accession>
<evidence type="ECO:0000259" key="2">
    <source>
        <dbReference type="PROSITE" id="PS50404"/>
    </source>
</evidence>
<reference evidence="4" key="1">
    <citation type="submission" date="2015-09" db="EMBL/GenBank/DDBJ databases">
        <title>Draft Genome Sequences of Two Novel Amoeba-resistant Intranuclear Bacteria, Candidatus Berkiella cookevillensis and Candidatus Berkiella aquae.</title>
        <authorList>
            <person name="Mehari Y.T."/>
            <person name="Arivett B.A."/>
            <person name="Farone A.L."/>
            <person name="Gunderson J.H."/>
            <person name="Farone M.B."/>
        </authorList>
    </citation>
    <scope>NUCLEOTIDE SEQUENCE [LARGE SCALE GENOMIC DNA]</scope>
    <source>
        <strain evidence="4">HT99</strain>
    </source>
</reference>
<organism evidence="4">
    <name type="scientific">Candidatus Berkiella aquae</name>
    <dbReference type="NCBI Taxonomy" id="295108"/>
    <lineage>
        <taxon>Bacteria</taxon>
        <taxon>Pseudomonadati</taxon>
        <taxon>Pseudomonadota</taxon>
        <taxon>Gammaproteobacteria</taxon>
        <taxon>Candidatus Berkiellales</taxon>
        <taxon>Candidatus Berkiellaceae</taxon>
        <taxon>Candidatus Berkiella</taxon>
    </lineage>
</organism>
<dbReference type="SUPFAM" id="SSF47616">
    <property type="entry name" value="GST C-terminal domain-like"/>
    <property type="match status" value="1"/>
</dbReference>
<dbReference type="Gene3D" id="3.40.30.10">
    <property type="entry name" value="Glutaredoxin"/>
    <property type="match status" value="1"/>
</dbReference>
<comment type="similarity">
    <text evidence="1">Belongs to the GST superfamily. Zeta family.</text>
</comment>
<dbReference type="InterPro" id="IPR004045">
    <property type="entry name" value="Glutathione_S-Trfase_N"/>
</dbReference>
<dbReference type="Pfam" id="PF13410">
    <property type="entry name" value="GST_C_2"/>
    <property type="match status" value="1"/>
</dbReference>
<dbReference type="SFLD" id="SFLDG00358">
    <property type="entry name" value="Main_(cytGST)"/>
    <property type="match status" value="1"/>
</dbReference>
<comment type="caution">
    <text evidence="4">The sequence shown here is derived from an EMBL/GenBank/DDBJ whole genome shotgun (WGS) entry which is preliminary data.</text>
</comment>
<dbReference type="AlphaFoldDB" id="A0A0Q9Z040"/>
<keyword evidence="4" id="KW-0413">Isomerase</keyword>
<dbReference type="PATRIC" id="fig|1590043.3.peg.806"/>
<dbReference type="InterPro" id="IPR040079">
    <property type="entry name" value="Glutathione_S-Trfase"/>
</dbReference>
<evidence type="ECO:0000313" key="4">
    <source>
        <dbReference type="EMBL" id="KRG22385.1"/>
    </source>
</evidence>
<dbReference type="GO" id="GO:0006749">
    <property type="term" value="P:glutathione metabolic process"/>
    <property type="evidence" value="ECO:0007669"/>
    <property type="project" value="TreeGrafter"/>
</dbReference>
<dbReference type="PANTHER" id="PTHR42673">
    <property type="entry name" value="MALEYLACETOACETATE ISOMERASE"/>
    <property type="match status" value="1"/>
</dbReference>
<dbReference type="EC" id="5.2.1.4" evidence="4"/>
<dbReference type="SUPFAM" id="SSF52833">
    <property type="entry name" value="Thioredoxin-like"/>
    <property type="match status" value="1"/>
</dbReference>
<dbReference type="STRING" id="295108.HT99x_00807"/>
<dbReference type="InterPro" id="IPR034330">
    <property type="entry name" value="GST_Zeta_C"/>
</dbReference>
<dbReference type="PANTHER" id="PTHR42673:SF21">
    <property type="entry name" value="GLUTATHIONE S-TRANSFERASE YFCF"/>
    <property type="match status" value="1"/>
</dbReference>
<dbReference type="Pfam" id="PF13417">
    <property type="entry name" value="GST_N_3"/>
    <property type="match status" value="1"/>
</dbReference>
<dbReference type="GO" id="GO:0004364">
    <property type="term" value="F:glutathione transferase activity"/>
    <property type="evidence" value="ECO:0007669"/>
    <property type="project" value="TreeGrafter"/>
</dbReference>
<dbReference type="GO" id="GO:0005737">
    <property type="term" value="C:cytoplasm"/>
    <property type="evidence" value="ECO:0007669"/>
    <property type="project" value="InterPro"/>
</dbReference>
<dbReference type="PROSITE" id="PS50404">
    <property type="entry name" value="GST_NTER"/>
    <property type="match status" value="1"/>
</dbReference>
<dbReference type="GO" id="GO:0006559">
    <property type="term" value="P:L-phenylalanine catabolic process"/>
    <property type="evidence" value="ECO:0007669"/>
    <property type="project" value="TreeGrafter"/>
</dbReference>
<feature type="domain" description="GST N-terminal" evidence="2">
    <location>
        <begin position="1"/>
        <end position="83"/>
    </location>
</feature>
<proteinExistence type="inferred from homology"/>
<dbReference type="EMBL" id="LKAJ01000002">
    <property type="protein sequence ID" value="KRG22385.1"/>
    <property type="molecule type" value="Genomic_DNA"/>
</dbReference>